<evidence type="ECO:0000256" key="3">
    <source>
        <dbReference type="ARBA" id="ARBA00023002"/>
    </source>
</evidence>
<organism evidence="8">
    <name type="scientific">Pseudidiomarina sp. PP-1MA</name>
    <dbReference type="NCBI Taxonomy" id="3237706"/>
    <lineage>
        <taxon>Bacteria</taxon>
        <taxon>Pseudomonadati</taxon>
        <taxon>Pseudomonadota</taxon>
        <taxon>Gammaproteobacteria</taxon>
        <taxon>Alteromonadales</taxon>
        <taxon>Idiomarinaceae</taxon>
        <taxon>Pseudidiomarina</taxon>
    </lineage>
</organism>
<keyword evidence="3 6" id="KW-0560">Oxidoreductase</keyword>
<comment type="function">
    <text evidence="6">Thiol-specific peroxidase that catalyzes the reduction of hydrogen peroxide and organic hydroperoxides to water and alcohols, respectively. Plays a role in cell protection against oxidative stress by detoxifying peroxides.</text>
</comment>
<feature type="active site" description="Cysteine sulfenic acid (-SOH) intermediate" evidence="5">
    <location>
        <position position="48"/>
    </location>
</feature>
<comment type="catalytic activity">
    <reaction evidence="6">
        <text>a hydroperoxide + 2 glutathione = an alcohol + glutathione disulfide + H2O</text>
        <dbReference type="Rhea" id="RHEA:62632"/>
        <dbReference type="ChEBI" id="CHEBI:15377"/>
        <dbReference type="ChEBI" id="CHEBI:30879"/>
        <dbReference type="ChEBI" id="CHEBI:35924"/>
        <dbReference type="ChEBI" id="CHEBI:57925"/>
        <dbReference type="ChEBI" id="CHEBI:58297"/>
        <dbReference type="EC" id="1.11.1.27"/>
    </reaction>
</comment>
<dbReference type="RefSeq" id="WP_153826280.1">
    <property type="nucleotide sequence ID" value="NZ_CP165718.1"/>
</dbReference>
<dbReference type="GO" id="GO:0045454">
    <property type="term" value="P:cell redox homeostasis"/>
    <property type="evidence" value="ECO:0007669"/>
    <property type="project" value="TreeGrafter"/>
</dbReference>
<dbReference type="Gene3D" id="3.40.30.10">
    <property type="entry name" value="Glutaredoxin"/>
    <property type="match status" value="1"/>
</dbReference>
<comment type="similarity">
    <text evidence="6">Belongs to the peroxiredoxin family. Prx5 subfamily.</text>
</comment>
<dbReference type="FunFam" id="3.40.30.10:FF:000020">
    <property type="entry name" value="Peroxiredoxin"/>
    <property type="match status" value="1"/>
</dbReference>
<dbReference type="EC" id="1.11.1.27" evidence="6"/>
<keyword evidence="4 6" id="KW-0676">Redox-active center</keyword>
<proteinExistence type="inferred from homology"/>
<dbReference type="GO" id="GO:0034599">
    <property type="term" value="P:cellular response to oxidative stress"/>
    <property type="evidence" value="ECO:0007669"/>
    <property type="project" value="InterPro"/>
</dbReference>
<dbReference type="EMBL" id="CP165718">
    <property type="protein sequence ID" value="XDV09438.1"/>
    <property type="molecule type" value="Genomic_DNA"/>
</dbReference>
<dbReference type="GO" id="GO:0005737">
    <property type="term" value="C:cytoplasm"/>
    <property type="evidence" value="ECO:0007669"/>
    <property type="project" value="TreeGrafter"/>
</dbReference>
<dbReference type="PANTHER" id="PTHR10430:SF16">
    <property type="entry name" value="PEROXIREDOXIN-5, MITOCHONDRIAL"/>
    <property type="match status" value="1"/>
</dbReference>
<keyword evidence="1 6" id="KW-0575">Peroxidase</keyword>
<dbReference type="GO" id="GO:0008379">
    <property type="term" value="F:thioredoxin peroxidase activity"/>
    <property type="evidence" value="ECO:0007669"/>
    <property type="project" value="InterPro"/>
</dbReference>
<dbReference type="PROSITE" id="PS51352">
    <property type="entry name" value="THIOREDOXIN_2"/>
    <property type="match status" value="1"/>
</dbReference>
<dbReference type="InterPro" id="IPR013740">
    <property type="entry name" value="Redoxin"/>
</dbReference>
<evidence type="ECO:0000256" key="4">
    <source>
        <dbReference type="ARBA" id="ARBA00023284"/>
    </source>
</evidence>
<evidence type="ECO:0000256" key="6">
    <source>
        <dbReference type="RuleBase" id="RU366011"/>
    </source>
</evidence>
<accession>A0AB39XAP9</accession>
<dbReference type="PANTHER" id="PTHR10430">
    <property type="entry name" value="PEROXIREDOXIN"/>
    <property type="match status" value="1"/>
</dbReference>
<dbReference type="InterPro" id="IPR037944">
    <property type="entry name" value="PRX5-like"/>
</dbReference>
<dbReference type="AlphaFoldDB" id="A0AB39XAP9"/>
<dbReference type="InterPro" id="IPR036249">
    <property type="entry name" value="Thioredoxin-like_sf"/>
</dbReference>
<dbReference type="CDD" id="cd03013">
    <property type="entry name" value="PRX5_like"/>
    <property type="match status" value="1"/>
</dbReference>
<evidence type="ECO:0000256" key="1">
    <source>
        <dbReference type="ARBA" id="ARBA00022559"/>
    </source>
</evidence>
<evidence type="ECO:0000256" key="2">
    <source>
        <dbReference type="ARBA" id="ARBA00022862"/>
    </source>
</evidence>
<evidence type="ECO:0000313" key="8">
    <source>
        <dbReference type="EMBL" id="XDV09438.1"/>
    </source>
</evidence>
<sequence>MIQVNDRIPAGTLTALGDVGLQQFNPAEMFAQGRHILFAVPGAFTPTCSEKHLPGFVEHAAALQQAGVQTITCVAVNDAFVMRAWGKALNVNDKVQLLADGDGSYHQQLGLTKATGSFGGLRAERYAMVIEDGVVTHLFVEDEKTFGVSSAEHVLAALTGE</sequence>
<feature type="domain" description="Thioredoxin" evidence="7">
    <location>
        <begin position="2"/>
        <end position="161"/>
    </location>
</feature>
<dbReference type="Pfam" id="PF08534">
    <property type="entry name" value="Redoxin"/>
    <property type="match status" value="1"/>
</dbReference>
<name>A0AB39XAP9_9GAMM</name>
<dbReference type="SUPFAM" id="SSF52833">
    <property type="entry name" value="Thioredoxin-like"/>
    <property type="match status" value="1"/>
</dbReference>
<dbReference type="InterPro" id="IPR013766">
    <property type="entry name" value="Thioredoxin_domain"/>
</dbReference>
<evidence type="ECO:0000256" key="5">
    <source>
        <dbReference type="PIRSR" id="PIRSR637944-1"/>
    </source>
</evidence>
<gene>
    <name evidence="8" type="ORF">AB8S08_11865</name>
</gene>
<protein>
    <recommendedName>
        <fullName evidence="6">Glutathione-dependent peroxiredoxin</fullName>
        <ecNumber evidence="6">1.11.1.27</ecNumber>
    </recommendedName>
</protein>
<keyword evidence="2 6" id="KW-0049">Antioxidant</keyword>
<evidence type="ECO:0000259" key="7">
    <source>
        <dbReference type="PROSITE" id="PS51352"/>
    </source>
</evidence>
<reference evidence="8" key="1">
    <citation type="submission" date="2024-07" db="EMBL/GenBank/DDBJ databases">
        <title>Whole genome sequence of bacterial strains from algal surface.</title>
        <authorList>
            <person name="Kumar P."/>
        </authorList>
    </citation>
    <scope>NUCLEOTIDE SEQUENCE</scope>
    <source>
        <strain evidence="8">PP-1MA</strain>
    </source>
</reference>
<dbReference type="GO" id="GO:0042744">
    <property type="term" value="P:hydrogen peroxide catabolic process"/>
    <property type="evidence" value="ECO:0007669"/>
    <property type="project" value="TreeGrafter"/>
</dbReference>